<name>A0A067P823_9AGAM</name>
<evidence type="ECO:0000256" key="6">
    <source>
        <dbReference type="PIRSR" id="PIRSR000097-3"/>
    </source>
</evidence>
<proteinExistence type="inferred from homology"/>
<dbReference type="PROSITE" id="PS00062">
    <property type="entry name" value="ALDOKETO_REDUCTASE_2"/>
    <property type="match status" value="1"/>
</dbReference>
<dbReference type="PIRSF" id="PIRSF000097">
    <property type="entry name" value="AKR"/>
    <property type="match status" value="1"/>
</dbReference>
<reference evidence="9" key="1">
    <citation type="journal article" date="2014" name="Proc. Natl. Acad. Sci. U.S.A.">
        <title>Extensive sampling of basidiomycete genomes demonstrates inadequacy of the white-rot/brown-rot paradigm for wood decay fungi.</title>
        <authorList>
            <person name="Riley R."/>
            <person name="Salamov A.A."/>
            <person name="Brown D.W."/>
            <person name="Nagy L.G."/>
            <person name="Floudas D."/>
            <person name="Held B.W."/>
            <person name="Levasseur A."/>
            <person name="Lombard V."/>
            <person name="Morin E."/>
            <person name="Otillar R."/>
            <person name="Lindquist E.A."/>
            <person name="Sun H."/>
            <person name="LaButti K.M."/>
            <person name="Schmutz J."/>
            <person name="Jabbour D."/>
            <person name="Luo H."/>
            <person name="Baker S.E."/>
            <person name="Pisabarro A.G."/>
            <person name="Walton J.D."/>
            <person name="Blanchette R.A."/>
            <person name="Henrissat B."/>
            <person name="Martin F."/>
            <person name="Cullen D."/>
            <person name="Hibbett D.S."/>
            <person name="Grigoriev I.V."/>
        </authorList>
    </citation>
    <scope>NUCLEOTIDE SEQUENCE [LARGE SCALE GENOMIC DNA]</scope>
    <source>
        <strain evidence="9">MUCL 33604</strain>
    </source>
</reference>
<dbReference type="InterPro" id="IPR023210">
    <property type="entry name" value="NADP_OxRdtase_dom"/>
</dbReference>
<feature type="domain" description="NADP-dependent oxidoreductase" evidence="7">
    <location>
        <begin position="18"/>
        <end position="280"/>
    </location>
</feature>
<dbReference type="PROSITE" id="PS51257">
    <property type="entry name" value="PROKAR_LIPOPROTEIN"/>
    <property type="match status" value="1"/>
</dbReference>
<gene>
    <name evidence="8" type="ORF">JAAARDRAFT_82050</name>
</gene>
<feature type="binding site" evidence="5">
    <location>
        <position position="111"/>
    </location>
    <ligand>
        <name>substrate</name>
    </ligand>
</feature>
<sequence>MSSIPRLTLNTGAPMPAIGLGCWGGVTEAERAAAEPWILTALKAGYRHLDTAHGYGTEVVVGKAIRASGIPREDIFVTTKLPPHHGGKVEYSINESLERLGLDYVDLYLVHWPQSEAYVDGNDDPKDASGELIVNDPPKFAQVWEQMEKVYASGKARAIGVSNFSVKTLEQLIKSAKVMPAANQLELHPYLQQPALMEYCASKGIKVIAYTPTGYATVRSDPTITSLASKYGVMPAQIILAWHLLRGNAAVPKSANGEHQKGNLVIPKLSQTDFEAICALDREERLCNKADSKGKVYGWNYAQLGW</sequence>
<protein>
    <recommendedName>
        <fullName evidence="7">NADP-dependent oxidoreductase domain-containing protein</fullName>
    </recommendedName>
</protein>
<dbReference type="InterPro" id="IPR036812">
    <property type="entry name" value="NAD(P)_OxRdtase_dom_sf"/>
</dbReference>
<dbReference type="InterPro" id="IPR018170">
    <property type="entry name" value="Aldo/ket_reductase_CS"/>
</dbReference>
<dbReference type="InterPro" id="IPR020471">
    <property type="entry name" value="AKR"/>
</dbReference>
<evidence type="ECO:0000256" key="4">
    <source>
        <dbReference type="PIRSR" id="PIRSR000097-1"/>
    </source>
</evidence>
<evidence type="ECO:0000313" key="9">
    <source>
        <dbReference type="Proteomes" id="UP000027265"/>
    </source>
</evidence>
<dbReference type="PRINTS" id="PR00069">
    <property type="entry name" value="ALDKETRDTASE"/>
</dbReference>
<evidence type="ECO:0000256" key="1">
    <source>
        <dbReference type="ARBA" id="ARBA00007905"/>
    </source>
</evidence>
<keyword evidence="2" id="KW-0521">NADP</keyword>
<dbReference type="Pfam" id="PF00248">
    <property type="entry name" value="Aldo_ket_red"/>
    <property type="match status" value="1"/>
</dbReference>
<evidence type="ECO:0000313" key="8">
    <source>
        <dbReference type="EMBL" id="KDQ49935.1"/>
    </source>
</evidence>
<dbReference type="InParanoid" id="A0A067P823"/>
<dbReference type="GO" id="GO:0016616">
    <property type="term" value="F:oxidoreductase activity, acting on the CH-OH group of donors, NAD or NADP as acceptor"/>
    <property type="evidence" value="ECO:0007669"/>
    <property type="project" value="UniProtKB-ARBA"/>
</dbReference>
<dbReference type="HOGENOM" id="CLU_023205_0_0_1"/>
<dbReference type="STRING" id="933084.A0A067P823"/>
<dbReference type="EMBL" id="KL197769">
    <property type="protein sequence ID" value="KDQ49935.1"/>
    <property type="molecule type" value="Genomic_DNA"/>
</dbReference>
<dbReference type="PROSITE" id="PS00798">
    <property type="entry name" value="ALDOKETO_REDUCTASE_1"/>
    <property type="match status" value="1"/>
</dbReference>
<dbReference type="FunFam" id="3.20.20.100:FF:000002">
    <property type="entry name" value="2,5-diketo-D-gluconic acid reductase A"/>
    <property type="match status" value="1"/>
</dbReference>
<evidence type="ECO:0000256" key="5">
    <source>
        <dbReference type="PIRSR" id="PIRSR000097-2"/>
    </source>
</evidence>
<dbReference type="AlphaFoldDB" id="A0A067P823"/>
<dbReference type="CDD" id="cd19071">
    <property type="entry name" value="AKR_AKR1-5-like"/>
    <property type="match status" value="1"/>
</dbReference>
<evidence type="ECO:0000259" key="7">
    <source>
        <dbReference type="Pfam" id="PF00248"/>
    </source>
</evidence>
<organism evidence="8 9">
    <name type="scientific">Jaapia argillacea MUCL 33604</name>
    <dbReference type="NCBI Taxonomy" id="933084"/>
    <lineage>
        <taxon>Eukaryota</taxon>
        <taxon>Fungi</taxon>
        <taxon>Dikarya</taxon>
        <taxon>Basidiomycota</taxon>
        <taxon>Agaricomycotina</taxon>
        <taxon>Agaricomycetes</taxon>
        <taxon>Agaricomycetidae</taxon>
        <taxon>Jaapiales</taxon>
        <taxon>Jaapiaceae</taxon>
        <taxon>Jaapia</taxon>
    </lineage>
</organism>
<keyword evidence="9" id="KW-1185">Reference proteome</keyword>
<feature type="active site" description="Proton donor" evidence="4">
    <location>
        <position position="55"/>
    </location>
</feature>
<dbReference type="Gene3D" id="3.20.20.100">
    <property type="entry name" value="NADP-dependent oxidoreductase domain"/>
    <property type="match status" value="1"/>
</dbReference>
<comment type="similarity">
    <text evidence="1">Belongs to the aldo/keto reductase family.</text>
</comment>
<dbReference type="OrthoDB" id="416253at2759"/>
<evidence type="ECO:0000256" key="2">
    <source>
        <dbReference type="ARBA" id="ARBA00022857"/>
    </source>
</evidence>
<evidence type="ECO:0000256" key="3">
    <source>
        <dbReference type="ARBA" id="ARBA00023002"/>
    </source>
</evidence>
<accession>A0A067P823</accession>
<keyword evidence="3" id="KW-0560">Oxidoreductase</keyword>
<dbReference type="PANTHER" id="PTHR43827">
    <property type="entry name" value="2,5-DIKETO-D-GLUCONIC ACID REDUCTASE"/>
    <property type="match status" value="1"/>
</dbReference>
<dbReference type="PANTHER" id="PTHR43827:SF3">
    <property type="entry name" value="NADP-DEPENDENT OXIDOREDUCTASE DOMAIN-CONTAINING PROTEIN"/>
    <property type="match status" value="1"/>
</dbReference>
<dbReference type="Proteomes" id="UP000027265">
    <property type="component" value="Unassembled WGS sequence"/>
</dbReference>
<feature type="site" description="Lowers pKa of active site Tyr" evidence="6">
    <location>
        <position position="80"/>
    </location>
</feature>
<dbReference type="SUPFAM" id="SSF51430">
    <property type="entry name" value="NAD(P)-linked oxidoreductase"/>
    <property type="match status" value="1"/>
</dbReference>